<organism evidence="1 2">
    <name type="scientific">Azospirillum melinis</name>
    <dbReference type="NCBI Taxonomy" id="328839"/>
    <lineage>
        <taxon>Bacteria</taxon>
        <taxon>Pseudomonadati</taxon>
        <taxon>Pseudomonadota</taxon>
        <taxon>Alphaproteobacteria</taxon>
        <taxon>Rhodospirillales</taxon>
        <taxon>Azospirillaceae</taxon>
        <taxon>Azospirillum</taxon>
    </lineage>
</organism>
<name>A0ABX2KGJ1_9PROT</name>
<protein>
    <submittedName>
        <fullName evidence="1">Uncharacterized protein</fullName>
    </submittedName>
</protein>
<keyword evidence="2" id="KW-1185">Reference proteome</keyword>
<sequence>MTGAVDETVALVGLVQRHFEEAGRVELEAGSTRLQLRRMRLLSAARYHRDYAELARKELP</sequence>
<dbReference type="RefSeq" id="WP_174472868.1">
    <property type="nucleotide sequence ID" value="NZ_JAGINN010000020.1"/>
</dbReference>
<evidence type="ECO:0000313" key="1">
    <source>
        <dbReference type="EMBL" id="NUB01828.1"/>
    </source>
</evidence>
<dbReference type="EMBL" id="WHOS01000031">
    <property type="protein sequence ID" value="NUB01828.1"/>
    <property type="molecule type" value="Genomic_DNA"/>
</dbReference>
<reference evidence="1 2" key="1">
    <citation type="submission" date="2019-10" db="EMBL/GenBank/DDBJ databases">
        <title>Genome sequence of Azospirillum melinis.</title>
        <authorList>
            <person name="Ambrosini A."/>
            <person name="Sant'Anna F.H."/>
            <person name="Cassan F.D."/>
            <person name="Souza E.M."/>
            <person name="Passaglia L.M.P."/>
        </authorList>
    </citation>
    <scope>NUCLEOTIDE SEQUENCE [LARGE SCALE GENOMIC DNA]</scope>
    <source>
        <strain evidence="1 2">TMCY0552</strain>
    </source>
</reference>
<dbReference type="Proteomes" id="UP000605086">
    <property type="component" value="Unassembled WGS sequence"/>
</dbReference>
<evidence type="ECO:0000313" key="2">
    <source>
        <dbReference type="Proteomes" id="UP000605086"/>
    </source>
</evidence>
<proteinExistence type="predicted"/>
<accession>A0ABX2KGJ1</accession>
<comment type="caution">
    <text evidence="1">The sequence shown here is derived from an EMBL/GenBank/DDBJ whole genome shotgun (WGS) entry which is preliminary data.</text>
</comment>
<gene>
    <name evidence="1" type="ORF">GBZ48_21475</name>
</gene>